<dbReference type="GO" id="GO:0046872">
    <property type="term" value="F:metal ion binding"/>
    <property type="evidence" value="ECO:0007669"/>
    <property type="project" value="UniProtKB-KW"/>
</dbReference>
<name>B2AKT2_PODAN</name>
<dbReference type="SUPFAM" id="SSF51905">
    <property type="entry name" value="FAD/NAD(P)-binding domain"/>
    <property type="match status" value="1"/>
</dbReference>
<keyword evidence="3" id="KW-0784">Thiamine biosynthesis</keyword>
<dbReference type="InterPro" id="IPR036188">
    <property type="entry name" value="FAD/NAD-bd_sf"/>
</dbReference>
<sequence>MLLAPPLCFSRMNSPLTSLDNIQPITMAPSAVTPPQKPAVLATHPLKSVNLDNKTDVTPTPAIKDDLAALFNNWDSFTFAPIRESTVSRAMTRRYFNDLDTYTESDITIVGAGSAGLSCAYVLGTLRPDLKISILEAGVAPGGGAWLGGQLFSAMVMRKPAHLFLEQVGVPFEDEGDYVVVKHAALFTSTIMSKVLQMPNVKLFNATTVEDLITRQDEETGEVRIAVVVGGMELSEVDGANRMGPTFGAMVLSGLKAAEETLRVFDQRKAQNDAEL</sequence>
<evidence type="ECO:0000256" key="2">
    <source>
        <dbReference type="ARBA" id="ARBA00022723"/>
    </source>
</evidence>
<dbReference type="GeneID" id="6189008"/>
<dbReference type="AlphaFoldDB" id="B2AKT2"/>
<keyword evidence="2" id="KW-0479">Metal-binding</keyword>
<protein>
    <submittedName>
        <fullName evidence="6">Podospora anserina S mat+ genomic DNA chromosome 5, supercontig 9</fullName>
    </submittedName>
</protein>
<evidence type="ECO:0000256" key="1">
    <source>
        <dbReference type="ARBA" id="ARBA00022679"/>
    </source>
</evidence>
<dbReference type="OrthoDB" id="410463at2759"/>
<reference evidence="6" key="1">
    <citation type="journal article" date="2008" name="Genome Biol.">
        <title>The genome sequence of the model ascomycete fungus Podospora anserina.</title>
        <authorList>
            <person name="Espagne E."/>
            <person name="Lespinet O."/>
            <person name="Malagnac F."/>
            <person name="Da Silva C."/>
            <person name="Jaillon O."/>
            <person name="Porcel B.M."/>
            <person name="Couloux A."/>
            <person name="Aury J.-M."/>
            <person name="Segurens B."/>
            <person name="Poulain J."/>
            <person name="Anthouard V."/>
            <person name="Grossetete S."/>
            <person name="Khalili H."/>
            <person name="Coppin E."/>
            <person name="Dequard-Chablat M."/>
            <person name="Picard M."/>
            <person name="Contamine V."/>
            <person name="Arnaise S."/>
            <person name="Bourdais A."/>
            <person name="Berteaux-Lecellier V."/>
            <person name="Gautheret D."/>
            <person name="de Vries R.P."/>
            <person name="Battaglia E."/>
            <person name="Coutinho P.M."/>
            <person name="Danchin E.G.J."/>
            <person name="Henrissat B."/>
            <person name="El Khoury R."/>
            <person name="Sainsard-Chanet A."/>
            <person name="Boivin A."/>
            <person name="Pinan-Lucarre B."/>
            <person name="Sellem C.H."/>
            <person name="Debuchy R."/>
            <person name="Wincker P."/>
            <person name="Weissenbach J."/>
            <person name="Silar P."/>
        </authorList>
    </citation>
    <scope>NUCLEOTIDE SEQUENCE [LARGE SCALE GENOMIC DNA]</scope>
    <source>
        <strain evidence="6">S mat+</strain>
    </source>
</reference>
<accession>B2AKT2</accession>
<evidence type="ECO:0000313" key="6">
    <source>
        <dbReference type="EMBL" id="CAP64572.1"/>
    </source>
</evidence>
<evidence type="ECO:0000256" key="5">
    <source>
        <dbReference type="ARBA" id="ARBA00023027"/>
    </source>
</evidence>
<dbReference type="KEGG" id="pan:PODANSg1687"/>
<dbReference type="PANTHER" id="PTHR43422:SF3">
    <property type="entry name" value="THIAMINE THIAZOLE SYNTHASE"/>
    <property type="match status" value="1"/>
</dbReference>
<proteinExistence type="predicted"/>
<dbReference type="Gene3D" id="6.10.250.2840">
    <property type="match status" value="1"/>
</dbReference>
<dbReference type="HOGENOM" id="CLU_053727_0_0_1"/>
<dbReference type="Gene3D" id="3.50.50.60">
    <property type="entry name" value="FAD/NAD(P)-binding domain"/>
    <property type="match status" value="2"/>
</dbReference>
<dbReference type="RefSeq" id="XP_001904665.1">
    <property type="nucleotide sequence ID" value="XM_001904630.1"/>
</dbReference>
<dbReference type="VEuPathDB" id="FungiDB:PODANS_5_8470"/>
<keyword evidence="1" id="KW-0808">Transferase</keyword>
<reference evidence="6" key="2">
    <citation type="submission" date="2008-07" db="EMBL/GenBank/DDBJ databases">
        <authorList>
            <person name="Genoscope - CEA"/>
        </authorList>
    </citation>
    <scope>NUCLEOTIDE SEQUENCE</scope>
    <source>
        <strain evidence="6">S mat+</strain>
    </source>
</reference>
<dbReference type="Pfam" id="PF01946">
    <property type="entry name" value="Thi4"/>
    <property type="match status" value="1"/>
</dbReference>
<dbReference type="NCBIfam" id="TIGR00292">
    <property type="entry name" value="sulfide-dependent adenosine diphosphate thiazole synthase"/>
    <property type="match status" value="1"/>
</dbReference>
<gene>
    <name evidence="6" type="ORF">PODANS_5_8470</name>
</gene>
<dbReference type="GO" id="GO:0009228">
    <property type="term" value="P:thiamine biosynthetic process"/>
    <property type="evidence" value="ECO:0007669"/>
    <property type="project" value="UniProtKB-KW"/>
</dbReference>
<dbReference type="InterPro" id="IPR002922">
    <property type="entry name" value="Thi4_fam"/>
</dbReference>
<evidence type="ECO:0000256" key="4">
    <source>
        <dbReference type="ARBA" id="ARBA00023004"/>
    </source>
</evidence>
<dbReference type="GO" id="GO:0016740">
    <property type="term" value="F:transferase activity"/>
    <property type="evidence" value="ECO:0007669"/>
    <property type="project" value="UniProtKB-KW"/>
</dbReference>
<keyword evidence="4" id="KW-0408">Iron</keyword>
<keyword evidence="5" id="KW-0520">NAD</keyword>
<evidence type="ECO:0000256" key="3">
    <source>
        <dbReference type="ARBA" id="ARBA00022977"/>
    </source>
</evidence>
<dbReference type="PANTHER" id="PTHR43422">
    <property type="entry name" value="THIAMINE THIAZOLE SYNTHASE"/>
    <property type="match status" value="1"/>
</dbReference>
<dbReference type="EMBL" id="CU633865">
    <property type="protein sequence ID" value="CAP64572.1"/>
    <property type="molecule type" value="Genomic_DNA"/>
</dbReference>
<organism evidence="6">
    <name type="scientific">Podospora anserina (strain S / ATCC MYA-4624 / DSM 980 / FGSC 10383)</name>
    <name type="common">Pleurage anserina</name>
    <dbReference type="NCBI Taxonomy" id="515849"/>
    <lineage>
        <taxon>Eukaryota</taxon>
        <taxon>Fungi</taxon>
        <taxon>Dikarya</taxon>
        <taxon>Ascomycota</taxon>
        <taxon>Pezizomycotina</taxon>
        <taxon>Sordariomycetes</taxon>
        <taxon>Sordariomycetidae</taxon>
        <taxon>Sordariales</taxon>
        <taxon>Podosporaceae</taxon>
        <taxon>Podospora</taxon>
        <taxon>Podospora anserina</taxon>
    </lineage>
</organism>